<feature type="domain" description="Uroporphyrinogen decarboxylase (URO-D)" evidence="1">
    <location>
        <begin position="172"/>
        <end position="380"/>
    </location>
</feature>
<evidence type="ECO:0000313" key="3">
    <source>
        <dbReference type="Proteomes" id="UP000298460"/>
    </source>
</evidence>
<dbReference type="InterPro" id="IPR000257">
    <property type="entry name" value="Uroporphyrinogen_deCOase"/>
</dbReference>
<dbReference type="RefSeq" id="WP_135552744.1">
    <property type="nucleotide sequence ID" value="NZ_SPQQ01000023.1"/>
</dbReference>
<dbReference type="Pfam" id="PF01208">
    <property type="entry name" value="URO-D"/>
    <property type="match status" value="1"/>
</dbReference>
<protein>
    <recommendedName>
        <fullName evidence="1">Uroporphyrinogen decarboxylase (URO-D) domain-containing protein</fullName>
    </recommendedName>
</protein>
<dbReference type="GO" id="GO:0006779">
    <property type="term" value="P:porphyrin-containing compound biosynthetic process"/>
    <property type="evidence" value="ECO:0007669"/>
    <property type="project" value="InterPro"/>
</dbReference>
<dbReference type="InterPro" id="IPR038071">
    <property type="entry name" value="UROD/MetE-like_sf"/>
</dbReference>
<dbReference type="Proteomes" id="UP000298460">
    <property type="component" value="Unassembled WGS sequence"/>
</dbReference>
<dbReference type="AlphaFoldDB" id="A0A4Z0QVW3"/>
<proteinExistence type="predicted"/>
<organism evidence="2 3">
    <name type="scientific">Desulfosporosinus fructosivorans</name>
    <dbReference type="NCBI Taxonomy" id="2018669"/>
    <lineage>
        <taxon>Bacteria</taxon>
        <taxon>Bacillati</taxon>
        <taxon>Bacillota</taxon>
        <taxon>Clostridia</taxon>
        <taxon>Eubacteriales</taxon>
        <taxon>Desulfitobacteriaceae</taxon>
        <taxon>Desulfosporosinus</taxon>
    </lineage>
</organism>
<reference evidence="2 3" key="1">
    <citation type="submission" date="2019-03" db="EMBL/GenBank/DDBJ databases">
        <title>Draft Genome Sequence of Desulfosporosinus fructosivorans Strain 63.6F, Isolated from Marine Sediment in the Baltic Sea.</title>
        <authorList>
            <person name="Hausmann B."/>
            <person name="Vandieken V."/>
            <person name="Pjevac P."/>
            <person name="Schreck K."/>
            <person name="Herbold C.W."/>
            <person name="Loy A."/>
        </authorList>
    </citation>
    <scope>NUCLEOTIDE SEQUENCE [LARGE SCALE GENOMIC DNA]</scope>
    <source>
        <strain evidence="2 3">63.6F</strain>
    </source>
</reference>
<dbReference type="GO" id="GO:0004853">
    <property type="term" value="F:uroporphyrinogen decarboxylase activity"/>
    <property type="evidence" value="ECO:0007669"/>
    <property type="project" value="InterPro"/>
</dbReference>
<name>A0A4Z0QVW3_9FIRM</name>
<comment type="caution">
    <text evidence="2">The sequence shown here is derived from an EMBL/GenBank/DDBJ whole genome shotgun (WGS) entry which is preliminary data.</text>
</comment>
<dbReference type="Gene3D" id="3.20.20.210">
    <property type="match status" value="1"/>
</dbReference>
<accession>A0A4Z0QVW3</accession>
<gene>
    <name evidence="2" type="ORF">E4K67_27870</name>
</gene>
<dbReference type="OrthoDB" id="9813603at2"/>
<sequence length="384" mass="44055">MSDQRQTKLFKEKQERVAKTIRREEVDKPPFMLSADDYYPYYAGVEKSAVTSYDMAADIIAKVADDLQFDTSLFPWLPANLFYGPKIRILGGGTYTVRNFEKMQDPEKVRIMGPEEYPELIKDPNTYLLETVLPRRFEVLQDIKPEEKYNRMVEAVLGEGQKFSNYMQACEEKGCHLTLTGIMVNPVDFLFDFFREFTGIVSDIKRCPELVRDAGLAILEAYKPIIRSMSPASDKAIFIPMHIPAFLSPRDFEKTYWPSFKGFAEYMVEQGHNVVYYFEKKYGHLFDYLQELPKKGIIGVFQEDDMRLVKKKLGSSMAVAGGLSTTLMQHGTKEECIDHVKGLIQDLCPGGGYFITPDTPMMYPVDGRPENLKAVADYIRDCRL</sequence>
<keyword evidence="3" id="KW-1185">Reference proteome</keyword>
<evidence type="ECO:0000259" key="1">
    <source>
        <dbReference type="Pfam" id="PF01208"/>
    </source>
</evidence>
<dbReference type="EMBL" id="SPQQ01000023">
    <property type="protein sequence ID" value="TGE34971.1"/>
    <property type="molecule type" value="Genomic_DNA"/>
</dbReference>
<dbReference type="SUPFAM" id="SSF51726">
    <property type="entry name" value="UROD/MetE-like"/>
    <property type="match status" value="1"/>
</dbReference>
<evidence type="ECO:0000313" key="2">
    <source>
        <dbReference type="EMBL" id="TGE34971.1"/>
    </source>
</evidence>